<dbReference type="SUPFAM" id="SSF55874">
    <property type="entry name" value="ATPase domain of HSP90 chaperone/DNA topoisomerase II/histidine kinase"/>
    <property type="match status" value="1"/>
</dbReference>
<dbReference type="CDD" id="cd16917">
    <property type="entry name" value="HATPase_UhpB-NarQ-NarX-like"/>
    <property type="match status" value="1"/>
</dbReference>
<dbReference type="Proteomes" id="UP000663801">
    <property type="component" value="Unassembled WGS sequence"/>
</dbReference>
<protein>
    <recommendedName>
        <fullName evidence="2">histidine kinase</fullName>
        <ecNumber evidence="2">2.7.13.3</ecNumber>
    </recommendedName>
</protein>
<comment type="catalytic activity">
    <reaction evidence="1">
        <text>ATP + protein L-histidine = ADP + protein N-phospho-L-histidine.</text>
        <dbReference type="EC" id="2.7.13.3"/>
    </reaction>
</comment>
<dbReference type="Gene3D" id="3.30.565.10">
    <property type="entry name" value="Histidine kinase-like ATPase, C-terminal domain"/>
    <property type="match status" value="1"/>
</dbReference>
<feature type="transmembrane region" description="Helical" evidence="9">
    <location>
        <begin position="42"/>
        <end position="70"/>
    </location>
</feature>
<dbReference type="GO" id="GO:0000155">
    <property type="term" value="F:phosphorelay sensor kinase activity"/>
    <property type="evidence" value="ECO:0007669"/>
    <property type="project" value="InterPro"/>
</dbReference>
<dbReference type="EMBL" id="JAERWL010000006">
    <property type="protein sequence ID" value="MBM9476073.1"/>
    <property type="molecule type" value="Genomic_DNA"/>
</dbReference>
<dbReference type="EC" id="2.7.13.3" evidence="2"/>
<dbReference type="Pfam" id="PF07730">
    <property type="entry name" value="HisKA_3"/>
    <property type="match status" value="1"/>
</dbReference>
<dbReference type="Pfam" id="PF02518">
    <property type="entry name" value="HATPase_c"/>
    <property type="match status" value="1"/>
</dbReference>
<dbReference type="GO" id="GO:0016020">
    <property type="term" value="C:membrane"/>
    <property type="evidence" value="ECO:0007669"/>
    <property type="project" value="InterPro"/>
</dbReference>
<keyword evidence="6 11" id="KW-0418">Kinase</keyword>
<dbReference type="InterPro" id="IPR055558">
    <property type="entry name" value="DUF7134"/>
</dbReference>
<organism evidence="11 12">
    <name type="scientific">Nakamurella flavida</name>
    <dbReference type="NCBI Taxonomy" id="363630"/>
    <lineage>
        <taxon>Bacteria</taxon>
        <taxon>Bacillati</taxon>
        <taxon>Actinomycetota</taxon>
        <taxon>Actinomycetes</taxon>
        <taxon>Nakamurellales</taxon>
        <taxon>Nakamurellaceae</taxon>
        <taxon>Nakamurella</taxon>
    </lineage>
</organism>
<evidence type="ECO:0000256" key="7">
    <source>
        <dbReference type="ARBA" id="ARBA00022840"/>
    </source>
</evidence>
<keyword evidence="9" id="KW-0812">Transmembrane</keyword>
<evidence type="ECO:0000256" key="9">
    <source>
        <dbReference type="SAM" id="Phobius"/>
    </source>
</evidence>
<dbReference type="Pfam" id="PF23539">
    <property type="entry name" value="DUF7134"/>
    <property type="match status" value="1"/>
</dbReference>
<dbReference type="Gene3D" id="1.20.5.1930">
    <property type="match status" value="1"/>
</dbReference>
<evidence type="ECO:0000256" key="5">
    <source>
        <dbReference type="ARBA" id="ARBA00022741"/>
    </source>
</evidence>
<dbReference type="RefSeq" id="WP_205256178.1">
    <property type="nucleotide sequence ID" value="NZ_BAAAPV010000003.1"/>
</dbReference>
<keyword evidence="8" id="KW-0902">Two-component regulatory system</keyword>
<keyword evidence="12" id="KW-1185">Reference proteome</keyword>
<dbReference type="GO" id="GO:0046983">
    <property type="term" value="F:protein dimerization activity"/>
    <property type="evidence" value="ECO:0007669"/>
    <property type="project" value="InterPro"/>
</dbReference>
<evidence type="ECO:0000256" key="3">
    <source>
        <dbReference type="ARBA" id="ARBA00022553"/>
    </source>
</evidence>
<evidence type="ECO:0000313" key="12">
    <source>
        <dbReference type="Proteomes" id="UP000663801"/>
    </source>
</evidence>
<dbReference type="GO" id="GO:0005524">
    <property type="term" value="F:ATP binding"/>
    <property type="evidence" value="ECO:0007669"/>
    <property type="project" value="UniProtKB-KW"/>
</dbReference>
<comment type="caution">
    <text evidence="11">The sequence shown here is derived from an EMBL/GenBank/DDBJ whole genome shotgun (WGS) entry which is preliminary data.</text>
</comment>
<evidence type="ECO:0000256" key="4">
    <source>
        <dbReference type="ARBA" id="ARBA00022679"/>
    </source>
</evidence>
<evidence type="ECO:0000256" key="1">
    <source>
        <dbReference type="ARBA" id="ARBA00000085"/>
    </source>
</evidence>
<accession>A0A938YJY2</accession>
<name>A0A938YJY2_9ACTN</name>
<dbReference type="AlphaFoldDB" id="A0A938YJY2"/>
<keyword evidence="9" id="KW-0472">Membrane</keyword>
<sequence>MRQSIYRWFAANHLAGDAVIALFVFVVGLFWESLSGSSERGLSFLVLLIALPLVFRRTFPVPVLLVSIAVELVVLTTRQQTPASASVLLVIYSTVVCVPNKAWGRVALTAGLLGAVAAPAAWYSLDLWSSYGSAAAVGGVIALAALVLVAYVAGDRRRADLDFRAAEMAALAERSRLVTAERDQRVQFAAAAERTRIARELHDIVAHSLAVIVVQADGGAAAAAKNPAVAADVLRTIADTSRQALSEMRSLVGVLRSDGRSGGSPDGAAYLPQPGVASLDRLVEQTRQSGVTVHVHLPDHLPALSPTVDLTVFRVVQEALTNVLKHAGPAASATVEIAISGNELAVEVVDDGRGAAARSDGAGNGLRGMRERVAVLDGTLWAGPRPGGGFRVRVVLPMGTPVTTPRDAR</sequence>
<feature type="transmembrane region" description="Helical" evidence="9">
    <location>
        <begin position="106"/>
        <end position="125"/>
    </location>
</feature>
<keyword evidence="5" id="KW-0547">Nucleotide-binding</keyword>
<evidence type="ECO:0000256" key="2">
    <source>
        <dbReference type="ARBA" id="ARBA00012438"/>
    </source>
</evidence>
<dbReference type="InterPro" id="IPR050482">
    <property type="entry name" value="Sensor_HK_TwoCompSys"/>
</dbReference>
<feature type="transmembrane region" description="Helical" evidence="9">
    <location>
        <begin position="6"/>
        <end position="30"/>
    </location>
</feature>
<dbReference type="SMART" id="SM00387">
    <property type="entry name" value="HATPase_c"/>
    <property type="match status" value="1"/>
</dbReference>
<gene>
    <name evidence="11" type="ORF">JL107_06425</name>
</gene>
<reference evidence="11" key="1">
    <citation type="submission" date="2021-01" db="EMBL/GenBank/DDBJ databases">
        <title>KCTC 19127 draft genome.</title>
        <authorList>
            <person name="An D."/>
        </authorList>
    </citation>
    <scope>NUCLEOTIDE SEQUENCE</scope>
    <source>
        <strain evidence="11">KCTC 19127</strain>
    </source>
</reference>
<dbReference type="InterPro" id="IPR036890">
    <property type="entry name" value="HATPase_C_sf"/>
</dbReference>
<dbReference type="InterPro" id="IPR003594">
    <property type="entry name" value="HATPase_dom"/>
</dbReference>
<dbReference type="PANTHER" id="PTHR24421:SF10">
    <property type="entry name" value="NITRATE_NITRITE SENSOR PROTEIN NARQ"/>
    <property type="match status" value="1"/>
</dbReference>
<feature type="domain" description="Histidine kinase/HSP90-like ATPase" evidence="10">
    <location>
        <begin position="307"/>
        <end position="400"/>
    </location>
</feature>
<evidence type="ECO:0000256" key="8">
    <source>
        <dbReference type="ARBA" id="ARBA00023012"/>
    </source>
</evidence>
<dbReference type="InterPro" id="IPR011712">
    <property type="entry name" value="Sig_transdc_His_kin_sub3_dim/P"/>
</dbReference>
<evidence type="ECO:0000313" key="11">
    <source>
        <dbReference type="EMBL" id="MBM9476073.1"/>
    </source>
</evidence>
<proteinExistence type="predicted"/>
<keyword evidence="7" id="KW-0067">ATP-binding</keyword>
<feature type="transmembrane region" description="Helical" evidence="9">
    <location>
        <begin position="131"/>
        <end position="154"/>
    </location>
</feature>
<keyword evidence="9" id="KW-1133">Transmembrane helix</keyword>
<dbReference type="PANTHER" id="PTHR24421">
    <property type="entry name" value="NITRATE/NITRITE SENSOR PROTEIN NARX-RELATED"/>
    <property type="match status" value="1"/>
</dbReference>
<keyword evidence="3" id="KW-0597">Phosphoprotein</keyword>
<keyword evidence="4" id="KW-0808">Transferase</keyword>
<evidence type="ECO:0000256" key="6">
    <source>
        <dbReference type="ARBA" id="ARBA00022777"/>
    </source>
</evidence>
<evidence type="ECO:0000259" key="10">
    <source>
        <dbReference type="SMART" id="SM00387"/>
    </source>
</evidence>